<dbReference type="RefSeq" id="WP_204013008.1">
    <property type="nucleotide sequence ID" value="NZ_BOOZ01000042.1"/>
</dbReference>
<comment type="caution">
    <text evidence="2">The sequence shown here is derived from an EMBL/GenBank/DDBJ whole genome shotgun (WGS) entry which is preliminary data.</text>
</comment>
<keyword evidence="1" id="KW-0732">Signal</keyword>
<accession>A0ABQ4I2L6</accession>
<evidence type="ECO:0000313" key="2">
    <source>
        <dbReference type="EMBL" id="GIJ12051.1"/>
    </source>
</evidence>
<gene>
    <name evidence="2" type="ORF">Van01_52650</name>
</gene>
<name>A0ABQ4I2L6_9ACTN</name>
<feature type="signal peptide" evidence="1">
    <location>
        <begin position="1"/>
        <end position="17"/>
    </location>
</feature>
<protein>
    <submittedName>
        <fullName evidence="2">Uncharacterized protein</fullName>
    </submittedName>
</protein>
<evidence type="ECO:0000313" key="3">
    <source>
        <dbReference type="Proteomes" id="UP000647017"/>
    </source>
</evidence>
<reference evidence="2 3" key="1">
    <citation type="submission" date="2021-01" db="EMBL/GenBank/DDBJ databases">
        <title>Whole genome shotgun sequence of Verrucosispora andamanensis NBRC 109075.</title>
        <authorList>
            <person name="Komaki H."/>
            <person name="Tamura T."/>
        </authorList>
    </citation>
    <scope>NUCLEOTIDE SEQUENCE [LARGE SCALE GENOMIC DNA]</scope>
    <source>
        <strain evidence="2 3">NBRC 109075</strain>
    </source>
</reference>
<proteinExistence type="predicted"/>
<sequence length="341" mass="36387">MRIGIVLLLAGASTLFAPDGATAETSAQGPLPFCQVERLQEIDKNWEMSIVTAADPSGRYIAGRGYPEDSGYRRVPVVWDRGEPTAVDIPGIDQSIRDMNAAGVAVASSYDEQTWEPLTPWIIRDGRLGALPGVASGTANGINERGDVVGETADRQPVKWPAIGTGNGVAVLLPMPKGATWAQAHDIDEDGTIVGFHGDVDGAERAHVWTPDGEIAVLPPLPGAAEQSAAFTIRGGWITGRALSEDGTWQQARWRLTDEPQTFPRFDYLAGANASGWLVGSAFEQRALLWAGSRYVELPGLAALGEYGSDLATEISDNGRTIAGYATDEEEALRAVRWTCS</sequence>
<dbReference type="EMBL" id="BOOZ01000042">
    <property type="protein sequence ID" value="GIJ12051.1"/>
    <property type="molecule type" value="Genomic_DNA"/>
</dbReference>
<dbReference type="Proteomes" id="UP000647017">
    <property type="component" value="Unassembled WGS sequence"/>
</dbReference>
<feature type="chain" id="PRO_5045986505" evidence="1">
    <location>
        <begin position="18"/>
        <end position="341"/>
    </location>
</feature>
<keyword evidence="3" id="KW-1185">Reference proteome</keyword>
<organism evidence="2 3">
    <name type="scientific">Micromonospora andamanensis</name>
    <dbReference type="NCBI Taxonomy" id="1287068"/>
    <lineage>
        <taxon>Bacteria</taxon>
        <taxon>Bacillati</taxon>
        <taxon>Actinomycetota</taxon>
        <taxon>Actinomycetes</taxon>
        <taxon>Micromonosporales</taxon>
        <taxon>Micromonosporaceae</taxon>
        <taxon>Micromonospora</taxon>
    </lineage>
</organism>
<evidence type="ECO:0000256" key="1">
    <source>
        <dbReference type="SAM" id="SignalP"/>
    </source>
</evidence>